<dbReference type="PANTHER" id="PTHR14217:SF1">
    <property type="entry name" value="INOSITOL-TETRAKISPHOSPHATE 1-KINASE"/>
    <property type="match status" value="1"/>
</dbReference>
<evidence type="ECO:0000256" key="7">
    <source>
        <dbReference type="ARBA" id="ARBA00022777"/>
    </source>
</evidence>
<feature type="domain" description="Inositol 1,3,4-trisphosphate 5/6-kinase ATP-grasp" evidence="10">
    <location>
        <begin position="4"/>
        <end position="67"/>
    </location>
</feature>
<evidence type="ECO:0000256" key="1">
    <source>
        <dbReference type="ARBA" id="ARBA00001946"/>
    </source>
</evidence>
<organism evidence="11 12">
    <name type="scientific">Molorchus minor</name>
    <dbReference type="NCBI Taxonomy" id="1323400"/>
    <lineage>
        <taxon>Eukaryota</taxon>
        <taxon>Metazoa</taxon>
        <taxon>Ecdysozoa</taxon>
        <taxon>Arthropoda</taxon>
        <taxon>Hexapoda</taxon>
        <taxon>Insecta</taxon>
        <taxon>Pterygota</taxon>
        <taxon>Neoptera</taxon>
        <taxon>Endopterygota</taxon>
        <taxon>Coleoptera</taxon>
        <taxon>Polyphaga</taxon>
        <taxon>Cucujiformia</taxon>
        <taxon>Chrysomeloidea</taxon>
        <taxon>Cerambycidae</taxon>
        <taxon>Lamiinae</taxon>
        <taxon>Monochamini</taxon>
        <taxon>Molorchus</taxon>
    </lineage>
</organism>
<evidence type="ECO:0000259" key="10">
    <source>
        <dbReference type="Pfam" id="PF05770"/>
    </source>
</evidence>
<evidence type="ECO:0000313" key="11">
    <source>
        <dbReference type="EMBL" id="KAJ8980875.1"/>
    </source>
</evidence>
<dbReference type="InterPro" id="IPR040464">
    <property type="entry name" value="InsP(3)kin_ATP-grasp"/>
</dbReference>
<evidence type="ECO:0000256" key="2">
    <source>
        <dbReference type="ARBA" id="ARBA00009601"/>
    </source>
</evidence>
<sequence length="197" mass="22151">MDILKQQLKIAKVTYPFICKPILGHGSRKAHEMLIIFNEKSLVDCRTPCVAQSFINHNAVLFKIFILACDSETIYFDSSDVSKADSKSRLSVLDPEDVLNVRVHPDERILDIIAHTLRKAFGMELLGVDVVIEKSTGKYAIIDVNAYPVFPENNYVSTAADIVDNCNIAEKLKCGDYIVNMETEHLKEFVAKMNSPE</sequence>
<protein>
    <recommendedName>
        <fullName evidence="3">inositol-1,3,4-trisphosphate 5/6-kinase</fullName>
        <ecNumber evidence="3">2.7.1.159</ecNumber>
    </recommendedName>
</protein>
<keyword evidence="6" id="KW-0547">Nucleotide-binding</keyword>
<keyword evidence="4" id="KW-0808">Transferase</keyword>
<dbReference type="Pfam" id="PF05770">
    <property type="entry name" value="Ins134_P3_kin"/>
    <property type="match status" value="2"/>
</dbReference>
<dbReference type="EC" id="2.7.1.159" evidence="3"/>
<dbReference type="SUPFAM" id="SSF56059">
    <property type="entry name" value="Glutathione synthetase ATP-binding domain-like"/>
    <property type="match status" value="1"/>
</dbReference>
<evidence type="ECO:0000256" key="9">
    <source>
        <dbReference type="ARBA" id="ARBA00022842"/>
    </source>
</evidence>
<keyword evidence="8" id="KW-0067">ATP-binding</keyword>
<evidence type="ECO:0000256" key="6">
    <source>
        <dbReference type="ARBA" id="ARBA00022741"/>
    </source>
</evidence>
<evidence type="ECO:0000256" key="4">
    <source>
        <dbReference type="ARBA" id="ARBA00022679"/>
    </source>
</evidence>
<comment type="caution">
    <text evidence="11">The sequence shown here is derived from an EMBL/GenBank/DDBJ whole genome shotgun (WGS) entry which is preliminary data.</text>
</comment>
<feature type="domain" description="Inositol 1,3,4-trisphosphate 5/6-kinase ATP-grasp" evidence="10">
    <location>
        <begin position="70"/>
        <end position="150"/>
    </location>
</feature>
<comment type="cofactor">
    <cofactor evidence="1">
        <name>Mg(2+)</name>
        <dbReference type="ChEBI" id="CHEBI:18420"/>
    </cofactor>
</comment>
<dbReference type="InterPro" id="IPR008656">
    <property type="entry name" value="Inositol_tetrakis-P_1-kinase"/>
</dbReference>
<dbReference type="Gene3D" id="3.30.470.20">
    <property type="entry name" value="ATP-grasp fold, B domain"/>
    <property type="match status" value="2"/>
</dbReference>
<proteinExistence type="inferred from homology"/>
<name>A0ABQ9JRI1_9CUCU</name>
<dbReference type="PANTHER" id="PTHR14217">
    <property type="entry name" value="INOSITOL-TETRAKISPHOSPHATE 1-KINASE"/>
    <property type="match status" value="1"/>
</dbReference>
<evidence type="ECO:0000313" key="12">
    <source>
        <dbReference type="Proteomes" id="UP001162164"/>
    </source>
</evidence>
<reference evidence="11" key="1">
    <citation type="journal article" date="2023" name="Insect Mol. Biol.">
        <title>Genome sequencing provides insights into the evolution of gene families encoding plant cell wall-degrading enzymes in longhorned beetles.</title>
        <authorList>
            <person name="Shin N.R."/>
            <person name="Okamura Y."/>
            <person name="Kirsch R."/>
            <person name="Pauchet Y."/>
        </authorList>
    </citation>
    <scope>NUCLEOTIDE SEQUENCE</scope>
    <source>
        <strain evidence="11">MMC_N1</strain>
    </source>
</reference>
<comment type="similarity">
    <text evidence="2">Belongs to the ITPK1 family.</text>
</comment>
<accession>A0ABQ9JRI1</accession>
<keyword evidence="12" id="KW-1185">Reference proteome</keyword>
<evidence type="ECO:0000256" key="5">
    <source>
        <dbReference type="ARBA" id="ARBA00022723"/>
    </source>
</evidence>
<keyword evidence="9" id="KW-0460">Magnesium</keyword>
<evidence type="ECO:0000256" key="3">
    <source>
        <dbReference type="ARBA" id="ARBA00012017"/>
    </source>
</evidence>
<dbReference type="EMBL" id="JAPWTJ010000225">
    <property type="protein sequence ID" value="KAJ8980875.1"/>
    <property type="molecule type" value="Genomic_DNA"/>
</dbReference>
<keyword evidence="5" id="KW-0479">Metal-binding</keyword>
<keyword evidence="7" id="KW-0418">Kinase</keyword>
<gene>
    <name evidence="11" type="ORF">NQ317_002549</name>
</gene>
<evidence type="ECO:0000256" key="8">
    <source>
        <dbReference type="ARBA" id="ARBA00022840"/>
    </source>
</evidence>
<dbReference type="Proteomes" id="UP001162164">
    <property type="component" value="Unassembled WGS sequence"/>
</dbReference>